<feature type="compositionally biased region" description="Low complexity" evidence="1">
    <location>
        <begin position="853"/>
        <end position="862"/>
    </location>
</feature>
<feature type="region of interest" description="Disordered" evidence="1">
    <location>
        <begin position="1517"/>
        <end position="1593"/>
    </location>
</feature>
<feature type="region of interest" description="Disordered" evidence="1">
    <location>
        <begin position="1176"/>
        <end position="1350"/>
    </location>
</feature>
<dbReference type="Gene3D" id="3.10.450.700">
    <property type="match status" value="1"/>
</dbReference>
<keyword evidence="2" id="KW-1185">Reference proteome</keyword>
<name>A0A1I8HRC0_9PLAT</name>
<feature type="region of interest" description="Disordered" evidence="1">
    <location>
        <begin position="806"/>
        <end position="922"/>
    </location>
</feature>
<sequence>LHRLLRCAAAAAAIRLMMRLVGRLRQPAVTGSLSLLPKMLLVSDTPYIRGGRPPLRRVNSCRGREGREAVSWQWQSARISYYRQFLSAIYQRKKLPILLPACPLRCTCPSKCRALLDIPVSQLLGQPLGKVAVEEDDNPARLALRQVGQQLLGAVLLVTRDLPGEVWLEGAVQQGRASQVNHQVVHAVVGAAQALQVLLEGHLHPAGRVQVLGHGVRESAGSPVGVESLHRGGREADVAELGVHPRDRRLRAVQSGVRVPAAGHQHGLVAALLQRAVRRHVGQTRTAPASGRARPGVVVDGGAGGGGLQGALGTTREWVGGRAGREPGQLGAGEALGQVRRLRVALVGHQRQEVVLAVPVGWWPCVARQNSEVKEEHEQQVAELLPRKRVQHQHTVPGVQEAPLLQHLQPVDSELRLRQGLNIPALLRAGDLGQVAGQGHHVTVGSGGQLFVRGDRGQDGARRQNQQDQQRQLHLRTAAGAQKLSDWIIFNSEPGLPACLNRAAAWGAAPVHPCGPGAEGGGRLAGTHQMAYAMYNNSSSKRSFFYDVRNLSYGYYGMHPMDQAVVEYQRGRPAAKLPSRQLNRQFKPASIQFEDEQQQQQVLQISVVQQQAKQKQHQFLVLSVGSDDSEPAAASTVTLPESQAVRLVQRLRKLSKWKPVSSGQLPTFGQGLVHEDSVFKAQIVPLTQGAGHGLKILAETRARDPQERRELSSVLLPMDSACLTKFRAVLADLVSTETPLYHTESLQVSDGSKFYLDLIREDTAHYLKVSHVTRDFRSIVIVPACDVAALRDLLDSSLRAMQQRAPDEIAKDAKRPKQPRQAGRNSRRRPRFAQRKRRAGANSEEEAEKENENSSSCSGGAATAEAIEKPTAERLQQLPSGSRGGADDGSTVESRRWRTATRRPALAPSSDERAGVQVNGEHGGHSVQRIVAELVAGEIVGDVIPQAAAADGQAVAAVHADGAHHDKLVAAKRLQLLDATADHLWNVWRDVLENFVHFGYGEIAVRTKLVAVLQLHRAVMRQLVNLRHGADRSEAGGCGEFLETISDAAIVFRTQFLPEAPPGGRALCKLWILKDRSRSFRITSPVSSFIRLWPSLDCRLGTRSWWGASLELSCSSRPSISKCRSERPSCISLAASSDSKEFPTSKARSRPSLKSFSRRMRLTSIWRTFSKSVMNTCSRQGRWQPEPVTESDIASKNGGTDWTRQPLSQQSNSKPAGARSRDQASTRLARRHLDTPGQSNRRRQRSRGHASTRAATQSSVRPAGRLAQAAARPRPVTSAHDCRRRDASEGGQAGRISSASRASSSVSCGSMARPDKSADKSPKRGRSRAHRRRRRGQAASRLVRLGSNKSRKLMAREASWGGANSARAARSALLGARPQSKSRRFSLGAALAMAGARPVAPLMGCLARIPSSRSGSQASRGAGRASLPGAISMSTDKLMIVIVAKVVIEVVCVGAVGRVDDGRQAKRGEDAFGSDAWQAAEYLRAGKISKSRSNLTTRVSWPAGYSAGRSVSLRRSIASARPARETPSHPGQAVAPRNRVSRQGNWRTVSAKPVSVSSTRPPMHRQRNWSQTASLDRKSSPNSRSLTRSSKFTRRRIRQGAWLRLRVKVDTSPESTGKDSQVRFHELQADQPAGGQQRRPQRRLQPVAAQSDAAPQGDAGGDSEVCKKSAALANQLARRLASPGLGSFGARSDAESSGRTGSSLLLRLRHLAQGLGDAARRIVVVVTKWSLAPADYKADRQMRTGHGQGLGNGFNIRIRVHPVQLQHRQSRVQAGPAGGSYGRLWPAQALAEPLGLLGQASLECLALASSSRACDSTPGQARSSGRQESSRPSVSRMSIAAVAMSRRSLLSNSTNPPRRLASLATDWRVSGRSASDFSEPRALASCRM</sequence>
<protein>
    <submittedName>
        <fullName evidence="3">HTH La-type RNA-binding domain-containing protein</fullName>
    </submittedName>
</protein>
<feature type="compositionally biased region" description="Basic and acidic residues" evidence="1">
    <location>
        <begin position="1313"/>
        <end position="1322"/>
    </location>
</feature>
<evidence type="ECO:0000313" key="3">
    <source>
        <dbReference type="WBParaSite" id="maker-uti_cns_0007434-snap-gene-0.3-mRNA-1"/>
    </source>
</evidence>
<feature type="compositionally biased region" description="Low complexity" evidence="1">
    <location>
        <begin position="1631"/>
        <end position="1650"/>
    </location>
</feature>
<feature type="compositionally biased region" description="Basic and acidic residues" evidence="1">
    <location>
        <begin position="806"/>
        <end position="815"/>
    </location>
</feature>
<organism evidence="2 3">
    <name type="scientific">Macrostomum lignano</name>
    <dbReference type="NCBI Taxonomy" id="282301"/>
    <lineage>
        <taxon>Eukaryota</taxon>
        <taxon>Metazoa</taxon>
        <taxon>Spiralia</taxon>
        <taxon>Lophotrochozoa</taxon>
        <taxon>Platyhelminthes</taxon>
        <taxon>Rhabditophora</taxon>
        <taxon>Macrostomorpha</taxon>
        <taxon>Macrostomida</taxon>
        <taxon>Macrostomidae</taxon>
        <taxon>Macrostomum</taxon>
    </lineage>
</organism>
<proteinExistence type="predicted"/>
<feature type="compositionally biased region" description="Polar residues" evidence="1">
    <location>
        <begin position="1817"/>
        <end position="1836"/>
    </location>
</feature>
<dbReference type="WBParaSite" id="maker-uti_cns_0007434-snap-gene-0.3-mRNA-1">
    <property type="protein sequence ID" value="maker-uti_cns_0007434-snap-gene-0.3-mRNA-1"/>
    <property type="gene ID" value="maker-uti_cns_0007434-snap-gene-0.3"/>
</dbReference>
<feature type="compositionally biased region" description="Basic residues" evidence="1">
    <location>
        <begin position="1240"/>
        <end position="1250"/>
    </location>
</feature>
<evidence type="ECO:0000256" key="1">
    <source>
        <dbReference type="SAM" id="MobiDB-lite"/>
    </source>
</evidence>
<feature type="compositionally biased region" description="Polar residues" evidence="1">
    <location>
        <begin position="1192"/>
        <end position="1214"/>
    </location>
</feature>
<feature type="region of interest" description="Disordered" evidence="1">
    <location>
        <begin position="1813"/>
        <end position="1836"/>
    </location>
</feature>
<accession>A0A1I8HRC0</accession>
<feature type="region of interest" description="Disordered" evidence="1">
    <location>
        <begin position="446"/>
        <end position="469"/>
    </location>
</feature>
<feature type="compositionally biased region" description="Basic residues" evidence="1">
    <location>
        <begin position="825"/>
        <end position="839"/>
    </location>
</feature>
<dbReference type="Proteomes" id="UP000095280">
    <property type="component" value="Unplaced"/>
</dbReference>
<feature type="region of interest" description="Disordered" evidence="1">
    <location>
        <begin position="1629"/>
        <end position="1664"/>
    </location>
</feature>
<feature type="compositionally biased region" description="Low complexity" evidence="1">
    <location>
        <begin position="1294"/>
        <end position="1312"/>
    </location>
</feature>
<evidence type="ECO:0000313" key="2">
    <source>
        <dbReference type="Proteomes" id="UP000095280"/>
    </source>
</evidence>
<reference evidence="3" key="1">
    <citation type="submission" date="2016-11" db="UniProtKB">
        <authorList>
            <consortium name="WormBaseParasite"/>
        </authorList>
    </citation>
    <scope>IDENTIFICATION</scope>
</reference>
<feature type="compositionally biased region" description="Basic and acidic residues" evidence="1">
    <location>
        <begin position="453"/>
        <end position="462"/>
    </location>
</feature>
<feature type="compositionally biased region" description="Basic residues" evidence="1">
    <location>
        <begin position="1323"/>
        <end position="1336"/>
    </location>
</feature>
<feature type="compositionally biased region" description="Low complexity" evidence="1">
    <location>
        <begin position="1580"/>
        <end position="1590"/>
    </location>
</feature>